<organism evidence="2">
    <name type="scientific">bioreactor metagenome</name>
    <dbReference type="NCBI Taxonomy" id="1076179"/>
    <lineage>
        <taxon>unclassified sequences</taxon>
        <taxon>metagenomes</taxon>
        <taxon>ecological metagenomes</taxon>
    </lineage>
</organism>
<evidence type="ECO:0000313" key="2">
    <source>
        <dbReference type="EMBL" id="MPM65143.1"/>
    </source>
</evidence>
<feature type="compositionally biased region" description="Pro residues" evidence="1">
    <location>
        <begin position="1"/>
        <end position="11"/>
    </location>
</feature>
<proteinExistence type="predicted"/>
<feature type="region of interest" description="Disordered" evidence="1">
    <location>
        <begin position="236"/>
        <end position="288"/>
    </location>
</feature>
<protein>
    <submittedName>
        <fullName evidence="2">Uncharacterized protein</fullName>
    </submittedName>
</protein>
<dbReference type="EMBL" id="VSSQ01020356">
    <property type="protein sequence ID" value="MPM65143.1"/>
    <property type="molecule type" value="Genomic_DNA"/>
</dbReference>
<sequence length="331" mass="32963">MLGAAPVPPHPASDGAGLGPGRLVPDGTDELDPAGDRRLHPGPFVPEGEVDRILGHPPVGGQLAAGDRGQSGRDPGDGVLARHLRRLTGGGLERLEQGAQAGVRGEDVVAGEPGAQHRVGLVEDVVDVGRGGDGSLGLLGPGGVGGADHPVVGPRDDEQHRLLGAQEQAGASPDPLLGDDDVHPLRGQHLEALGLRTGQALGLLGPHAGGVDDVAGPDGDLPVGLQVVQDGPGDRAALADEVDHPGPGSGQGTVRDGGTDQVDDQPGVIDPGVVEADRAGQPSGADVGEDAQCAGLVVVALDRHVAALEPGDQVVQADAEGTVAALDQRDP</sequence>
<name>A0A645BPJ1_9ZZZZ</name>
<reference evidence="2" key="1">
    <citation type="submission" date="2019-08" db="EMBL/GenBank/DDBJ databases">
        <authorList>
            <person name="Kucharzyk K."/>
            <person name="Murdoch R.W."/>
            <person name="Higgins S."/>
            <person name="Loffler F."/>
        </authorList>
    </citation>
    <scope>NUCLEOTIDE SEQUENCE</scope>
</reference>
<comment type="caution">
    <text evidence="2">The sequence shown here is derived from an EMBL/GenBank/DDBJ whole genome shotgun (WGS) entry which is preliminary data.</text>
</comment>
<evidence type="ECO:0000256" key="1">
    <source>
        <dbReference type="SAM" id="MobiDB-lite"/>
    </source>
</evidence>
<feature type="region of interest" description="Disordered" evidence="1">
    <location>
        <begin position="1"/>
        <end position="78"/>
    </location>
</feature>
<dbReference type="AlphaFoldDB" id="A0A645BPJ1"/>
<gene>
    <name evidence="2" type="ORF">SDC9_112035</name>
</gene>
<accession>A0A645BPJ1</accession>